<name>A0A6J6P4X9_9ZZZZ</name>
<dbReference type="Gene3D" id="3.40.50.1820">
    <property type="entry name" value="alpha/beta hydrolase"/>
    <property type="match status" value="1"/>
</dbReference>
<dbReference type="InterPro" id="IPR029058">
    <property type="entry name" value="AB_hydrolase_fold"/>
</dbReference>
<protein>
    <submittedName>
        <fullName evidence="2">Unannotated protein</fullName>
    </submittedName>
</protein>
<dbReference type="AlphaFoldDB" id="A0A6J6P4X9"/>
<dbReference type="Pfam" id="PF19878">
    <property type="entry name" value="DUF6351"/>
    <property type="match status" value="1"/>
</dbReference>
<evidence type="ECO:0000313" key="2">
    <source>
        <dbReference type="EMBL" id="CAB4693939.1"/>
    </source>
</evidence>
<accession>A0A6J6P4X9</accession>
<reference evidence="2" key="1">
    <citation type="submission" date="2020-05" db="EMBL/GenBank/DDBJ databases">
        <authorList>
            <person name="Chiriac C."/>
            <person name="Salcher M."/>
            <person name="Ghai R."/>
            <person name="Kavagutti S V."/>
        </authorList>
    </citation>
    <scope>NUCLEOTIDE SEQUENCE</scope>
</reference>
<dbReference type="InterPro" id="IPR045556">
    <property type="entry name" value="DUF6351"/>
</dbReference>
<dbReference type="SUPFAM" id="SSF53474">
    <property type="entry name" value="alpha/beta-Hydrolases"/>
    <property type="match status" value="1"/>
</dbReference>
<proteinExistence type="predicted"/>
<evidence type="ECO:0000259" key="1">
    <source>
        <dbReference type="Pfam" id="PF19878"/>
    </source>
</evidence>
<feature type="domain" description="DUF6351" evidence="1">
    <location>
        <begin position="109"/>
        <end position="191"/>
    </location>
</feature>
<gene>
    <name evidence="2" type="ORF">UFOPK2576_00571</name>
</gene>
<dbReference type="EMBL" id="CAEZXQ010000073">
    <property type="protein sequence ID" value="CAB4693939.1"/>
    <property type="molecule type" value="Genomic_DNA"/>
</dbReference>
<sequence>MKNLKLKKGLVALTSAALVAVFAVAIPSTASAASTCANTGFIDGAKYVAIEKCTGTDDNGSQFEIRMPAKFNGTLFVYSHGYRYNVNLPAIPVVEPKGSRVDNSAAVSPSEDVAQALLAQGFALAGAGAQRQGWNQNEGVDAAIQVMQIAKDKYAKISKVVTWGNSVGGLTAQAVAEQYPGAVDAVAPMCISDATQAVLDKANGFLWGFKQLFNPAIKGTNYSAGQAGYVEMLTDLGTVLTTLQELQAAITVNPVSPAWPATSTVPDALKAIPVRSAVLLLGLINGIPTQSNTYDASSGPAGASETTFGLVISPALAVLENGAQAAILAVMANYDAEMTYGGVVFDNSKTNYATRLGDDGVTFRAGLTGQSGITGMLSYLSALNPAAPRVTANAEAVAKMNSVYQLQGKIEVPTITISATADHIASAGAAQYLANKYEAAVSNGDAKPGKLLNIWNKPSDEYTEFSSAGAPVTPTVATNGTGHCNYTTSQILAVAKLAASAAKTGKLPSNSAVKAAIKNEPNLFVDPTITPPLLKFYQ</sequence>
<organism evidence="2">
    <name type="scientific">freshwater metagenome</name>
    <dbReference type="NCBI Taxonomy" id="449393"/>
    <lineage>
        <taxon>unclassified sequences</taxon>
        <taxon>metagenomes</taxon>
        <taxon>ecological metagenomes</taxon>
    </lineage>
</organism>